<comment type="caution">
    <text evidence="1">The sequence shown here is derived from an EMBL/GenBank/DDBJ whole genome shotgun (WGS) entry which is preliminary data.</text>
</comment>
<organism evidence="1 3">
    <name type="scientific">Rhizophagus clarus</name>
    <dbReference type="NCBI Taxonomy" id="94130"/>
    <lineage>
        <taxon>Eukaryota</taxon>
        <taxon>Fungi</taxon>
        <taxon>Fungi incertae sedis</taxon>
        <taxon>Mucoromycota</taxon>
        <taxon>Glomeromycotina</taxon>
        <taxon>Glomeromycetes</taxon>
        <taxon>Glomerales</taxon>
        <taxon>Glomeraceae</taxon>
        <taxon>Rhizophagus</taxon>
    </lineage>
</organism>
<evidence type="ECO:0000313" key="3">
    <source>
        <dbReference type="Proteomes" id="UP000247702"/>
    </source>
</evidence>
<name>A0A2Z6QX50_9GLOM</name>
<sequence>MNLITRYNGTVHPEEWLKQVQTICIINKIRQERDILKLCKLNIDTSIILPNKTNTLDKLAKVLKAHFTFEIYKSGCKHRLDQMSSQGNDKVGDITKFLANFRSLCFKAEIINPQEIKARLLKTFSSNEFLNEFSKRISGVTSVDEIYRLYSEVISDSSKTIKYGPEFSIATEHLATSRYLSSISTNYQTGSKRQVIFGGEKILDGNCWRYLTCEVPDLHKDEFQKNKVLYVYRSSRTSYAEVHGFQCSWANLKNDLTNQENNTPYLKVRDRGYIRTETDYILRSQDVTFKIENNNDNNDKSDTKSLIFQGNVGHKEQIDRDDVYLLFV</sequence>
<reference evidence="1 3" key="1">
    <citation type="submission" date="2017-11" db="EMBL/GenBank/DDBJ databases">
        <title>The genome of Rhizophagus clarus HR1 reveals common genetic basis of auxotrophy among arbuscular mycorrhizal fungi.</title>
        <authorList>
            <person name="Kobayashi Y."/>
        </authorList>
    </citation>
    <scope>NUCLEOTIDE SEQUENCE [LARGE SCALE GENOMIC DNA]</scope>
    <source>
        <strain evidence="1 3">HR1</strain>
    </source>
</reference>
<dbReference type="EMBL" id="BEXD01000158">
    <property type="protein sequence ID" value="GBB84816.1"/>
    <property type="molecule type" value="Genomic_DNA"/>
</dbReference>
<evidence type="ECO:0000313" key="2">
    <source>
        <dbReference type="EMBL" id="GES94882.1"/>
    </source>
</evidence>
<dbReference type="Proteomes" id="UP000247702">
    <property type="component" value="Unassembled WGS sequence"/>
</dbReference>
<dbReference type="EMBL" id="BLAL01000239">
    <property type="protein sequence ID" value="GES94882.1"/>
    <property type="molecule type" value="Genomic_DNA"/>
</dbReference>
<reference evidence="2" key="2">
    <citation type="submission" date="2019-10" db="EMBL/GenBank/DDBJ databases">
        <title>Conservation and host-specific expression of non-tandemly repeated heterogenous ribosome RNA gene in arbuscular mycorrhizal fungi.</title>
        <authorList>
            <person name="Maeda T."/>
            <person name="Kobayashi Y."/>
            <person name="Nakagawa T."/>
            <person name="Ezawa T."/>
            <person name="Yamaguchi K."/>
            <person name="Bino T."/>
            <person name="Nishimoto Y."/>
            <person name="Shigenobu S."/>
            <person name="Kawaguchi M."/>
        </authorList>
    </citation>
    <scope>NUCLEOTIDE SEQUENCE</scope>
    <source>
        <strain evidence="2">HR1</strain>
    </source>
</reference>
<dbReference type="OrthoDB" id="2316569at2759"/>
<dbReference type="Gene3D" id="2.80.10.50">
    <property type="match status" value="1"/>
</dbReference>
<evidence type="ECO:0008006" key="4">
    <source>
        <dbReference type="Google" id="ProtNLM"/>
    </source>
</evidence>
<evidence type="ECO:0000313" key="1">
    <source>
        <dbReference type="EMBL" id="GBB84816.1"/>
    </source>
</evidence>
<gene>
    <name evidence="2" type="ORF">RCL2_002158000</name>
    <name evidence="1" type="ORF">RclHR1_01140005</name>
</gene>
<proteinExistence type="predicted"/>
<dbReference type="Proteomes" id="UP000615446">
    <property type="component" value="Unassembled WGS sequence"/>
</dbReference>
<keyword evidence="3" id="KW-1185">Reference proteome</keyword>
<accession>A0A2Z6QX50</accession>
<protein>
    <recommendedName>
        <fullName evidence="4">MIR domain-containing protein</fullName>
    </recommendedName>
</protein>
<dbReference type="AlphaFoldDB" id="A0A2Z6QX50"/>